<sequence>MTVYLNGEFLPESEAKISVLDRGFLFGDGVYEVVPVFGGRLFRLEQHLDRLDRSLSAIRIDPPLDRAGWTRMLEDLVARNPGDDRSVYLQVTRGVARRDHAFPPDVPPTVFAMVSPIKAPDPALFAQGVSALTVPDTRWNRCDIKAITLLANILARQQAVEAGAAEAILVRGGFATEGAASNLFVVADGVIVTPPKDTSLLPGITRDLVVELAHKHGLPVMESAIPEASLRDAEEIWLTSSTKEILPVTRLDERAVGEGRPGPVWRRMFDLYQDYKRKLRTGEHG</sequence>
<proteinExistence type="inferred from homology"/>
<dbReference type="OrthoDB" id="21319at2"/>
<dbReference type="EC" id="4.1.3.38" evidence="6"/>
<dbReference type="GO" id="GO:0008652">
    <property type="term" value="P:amino acid biosynthetic process"/>
    <property type="evidence" value="ECO:0007669"/>
    <property type="project" value="UniProtKB-ARBA"/>
</dbReference>
<dbReference type="PANTHER" id="PTHR42743:SF10">
    <property type="entry name" value="D-ALANINE AMINOTRANSFERASE"/>
    <property type="match status" value="1"/>
</dbReference>
<comment type="pathway">
    <text evidence="5">Cofactor biosynthesis; tetrahydrofolate biosynthesis; 4-aminobenzoate from chorismate: step 2/2.</text>
</comment>
<dbReference type="Pfam" id="PF01063">
    <property type="entry name" value="Aminotran_4"/>
    <property type="match status" value="1"/>
</dbReference>
<evidence type="ECO:0000256" key="3">
    <source>
        <dbReference type="ARBA" id="ARBA00022898"/>
    </source>
</evidence>
<keyword evidence="13" id="KW-0032">Aminotransferase</keyword>
<comment type="function">
    <text evidence="8">Involved in the biosynthesis of p-aminobenzoate (PABA), a precursor of tetrahydrofolate. Converts 4-amino-4-deoxychorismate into 4-aminobenzoate (PABA) and pyruvate.</text>
</comment>
<dbReference type="Gene3D" id="3.20.10.10">
    <property type="entry name" value="D-amino Acid Aminotransferase, subunit A, domain 2"/>
    <property type="match status" value="1"/>
</dbReference>
<dbReference type="CDD" id="cd01558">
    <property type="entry name" value="D-AAT_like"/>
    <property type="match status" value="1"/>
</dbReference>
<dbReference type="EMBL" id="CP001339">
    <property type="protein sequence ID" value="ACL73781.1"/>
    <property type="molecule type" value="Genomic_DNA"/>
</dbReference>
<dbReference type="GO" id="GO:0046656">
    <property type="term" value="P:folic acid biosynthetic process"/>
    <property type="evidence" value="ECO:0007669"/>
    <property type="project" value="UniProtKB-KW"/>
</dbReference>
<dbReference type="HOGENOM" id="CLU_020844_4_1_6"/>
<protein>
    <recommendedName>
        <fullName evidence="9">Aminodeoxychorismate lyase</fullName>
        <ecNumber evidence="6">4.1.3.38</ecNumber>
    </recommendedName>
    <alternativeName>
        <fullName evidence="10">4-amino-4-deoxychorismate lyase</fullName>
    </alternativeName>
</protein>
<dbReference type="Gene3D" id="3.30.470.10">
    <property type="match status" value="1"/>
</dbReference>
<evidence type="ECO:0000256" key="9">
    <source>
        <dbReference type="ARBA" id="ARBA00069174"/>
    </source>
</evidence>
<dbReference type="PANTHER" id="PTHR42743">
    <property type="entry name" value="AMINO-ACID AMINOTRANSFERASE"/>
    <property type="match status" value="1"/>
</dbReference>
<dbReference type="Proteomes" id="UP000002383">
    <property type="component" value="Chromosome"/>
</dbReference>
<dbReference type="InterPro" id="IPR036038">
    <property type="entry name" value="Aminotransferase-like"/>
</dbReference>
<dbReference type="RefSeq" id="WP_012639256.1">
    <property type="nucleotide sequence ID" value="NC_011901.1"/>
</dbReference>
<evidence type="ECO:0000256" key="12">
    <source>
        <dbReference type="RuleBase" id="RU004516"/>
    </source>
</evidence>
<gene>
    <name evidence="13" type="ordered locus">Tgr7_2706</name>
</gene>
<dbReference type="InterPro" id="IPR018300">
    <property type="entry name" value="Aminotrans_IV_CS"/>
</dbReference>
<comment type="cofactor">
    <cofactor evidence="1 12">
        <name>pyridoxal 5'-phosphate</name>
        <dbReference type="ChEBI" id="CHEBI:597326"/>
    </cofactor>
</comment>
<evidence type="ECO:0000256" key="5">
    <source>
        <dbReference type="ARBA" id="ARBA00035633"/>
    </source>
</evidence>
<evidence type="ECO:0000256" key="4">
    <source>
        <dbReference type="ARBA" id="ARBA00022909"/>
    </source>
</evidence>
<dbReference type="InterPro" id="IPR050571">
    <property type="entry name" value="Class-IV_PLP-Dep_Aminotrnsfr"/>
</dbReference>
<evidence type="ECO:0000313" key="13">
    <source>
        <dbReference type="EMBL" id="ACL73781.1"/>
    </source>
</evidence>
<evidence type="ECO:0000256" key="8">
    <source>
        <dbReference type="ARBA" id="ARBA00054027"/>
    </source>
</evidence>
<dbReference type="GO" id="GO:0008696">
    <property type="term" value="F:4-amino-4-deoxychorismate lyase activity"/>
    <property type="evidence" value="ECO:0007669"/>
    <property type="project" value="UniProtKB-EC"/>
</dbReference>
<keyword evidence="4" id="KW-0289">Folate biosynthesis</keyword>
<dbReference type="KEGG" id="tgr:Tgr7_2706"/>
<keyword evidence="3 12" id="KW-0663">Pyridoxal phosphate</keyword>
<dbReference type="InterPro" id="IPR043132">
    <property type="entry name" value="BCAT-like_C"/>
</dbReference>
<keyword evidence="13" id="KW-0808">Transferase</keyword>
<comment type="catalytic activity">
    <reaction evidence="7">
        <text>4-amino-4-deoxychorismate = 4-aminobenzoate + pyruvate + H(+)</text>
        <dbReference type="Rhea" id="RHEA:16201"/>
        <dbReference type="ChEBI" id="CHEBI:15361"/>
        <dbReference type="ChEBI" id="CHEBI:15378"/>
        <dbReference type="ChEBI" id="CHEBI:17836"/>
        <dbReference type="ChEBI" id="CHEBI:58406"/>
        <dbReference type="EC" id="4.1.3.38"/>
    </reaction>
</comment>
<reference evidence="13 14" key="1">
    <citation type="journal article" date="2011" name="Stand. Genomic Sci.">
        <title>Complete genome sequence of 'Thioalkalivibrio sulfidophilus' HL-EbGr7.</title>
        <authorList>
            <person name="Muyzer G."/>
            <person name="Sorokin D.Y."/>
            <person name="Mavromatis K."/>
            <person name="Lapidus A."/>
            <person name="Clum A."/>
            <person name="Ivanova N."/>
            <person name="Pati A."/>
            <person name="d'Haeseleer P."/>
            <person name="Woyke T."/>
            <person name="Kyrpides N.C."/>
        </authorList>
    </citation>
    <scope>NUCLEOTIDE SEQUENCE [LARGE SCALE GENOMIC DNA]</scope>
    <source>
        <strain evidence="13 14">HL-EbGR7</strain>
    </source>
</reference>
<organism evidence="13 14">
    <name type="scientific">Thioalkalivibrio sulfidiphilus (strain HL-EbGR7)</name>
    <dbReference type="NCBI Taxonomy" id="396588"/>
    <lineage>
        <taxon>Bacteria</taxon>
        <taxon>Pseudomonadati</taxon>
        <taxon>Pseudomonadota</taxon>
        <taxon>Gammaproteobacteria</taxon>
        <taxon>Chromatiales</taxon>
        <taxon>Ectothiorhodospiraceae</taxon>
        <taxon>Thioalkalivibrio</taxon>
    </lineage>
</organism>
<dbReference type="AlphaFoldDB" id="B8GMW6"/>
<dbReference type="eggNOG" id="COG0115">
    <property type="taxonomic scope" value="Bacteria"/>
</dbReference>
<dbReference type="GO" id="GO:0008483">
    <property type="term" value="F:transaminase activity"/>
    <property type="evidence" value="ECO:0007669"/>
    <property type="project" value="UniProtKB-KW"/>
</dbReference>
<comment type="similarity">
    <text evidence="2 11">Belongs to the class-IV pyridoxal-phosphate-dependent aminotransferase family.</text>
</comment>
<evidence type="ECO:0000256" key="11">
    <source>
        <dbReference type="RuleBase" id="RU004106"/>
    </source>
</evidence>
<dbReference type="InterPro" id="IPR001544">
    <property type="entry name" value="Aminotrans_IV"/>
</dbReference>
<dbReference type="STRING" id="396588.Tgr7_2706"/>
<name>B8GMW6_THISH</name>
<evidence type="ECO:0000256" key="7">
    <source>
        <dbReference type="ARBA" id="ARBA00049529"/>
    </source>
</evidence>
<evidence type="ECO:0000256" key="6">
    <source>
        <dbReference type="ARBA" id="ARBA00035676"/>
    </source>
</evidence>
<dbReference type="GO" id="GO:0005829">
    <property type="term" value="C:cytosol"/>
    <property type="evidence" value="ECO:0007669"/>
    <property type="project" value="TreeGrafter"/>
</dbReference>
<keyword evidence="14" id="KW-1185">Reference proteome</keyword>
<dbReference type="InterPro" id="IPR043131">
    <property type="entry name" value="BCAT-like_N"/>
</dbReference>
<evidence type="ECO:0000313" key="14">
    <source>
        <dbReference type="Proteomes" id="UP000002383"/>
    </source>
</evidence>
<dbReference type="PROSITE" id="PS00770">
    <property type="entry name" value="AA_TRANSFER_CLASS_4"/>
    <property type="match status" value="1"/>
</dbReference>
<evidence type="ECO:0000256" key="1">
    <source>
        <dbReference type="ARBA" id="ARBA00001933"/>
    </source>
</evidence>
<dbReference type="SUPFAM" id="SSF56752">
    <property type="entry name" value="D-aminoacid aminotransferase-like PLP-dependent enzymes"/>
    <property type="match status" value="1"/>
</dbReference>
<evidence type="ECO:0000256" key="10">
    <source>
        <dbReference type="ARBA" id="ARBA00080135"/>
    </source>
</evidence>
<accession>B8GMW6</accession>
<dbReference type="FunFam" id="3.20.10.10:FF:000002">
    <property type="entry name" value="D-alanine aminotransferase"/>
    <property type="match status" value="1"/>
</dbReference>
<evidence type="ECO:0000256" key="2">
    <source>
        <dbReference type="ARBA" id="ARBA00009320"/>
    </source>
</evidence>